<protein>
    <submittedName>
        <fullName evidence="1">Uncharacterized protein</fullName>
    </submittedName>
</protein>
<evidence type="ECO:0000313" key="1">
    <source>
        <dbReference type="EMBL" id="MCP2000509.1"/>
    </source>
</evidence>
<dbReference type="EMBL" id="JALJZS010000002">
    <property type="protein sequence ID" value="MCP2000509.1"/>
    <property type="molecule type" value="Genomic_DNA"/>
</dbReference>
<accession>A0ACC6ALG2</accession>
<gene>
    <name evidence="1" type="ORF">J2S34_002957</name>
</gene>
<keyword evidence="2" id="KW-1185">Reference proteome</keyword>
<dbReference type="Proteomes" id="UP001205486">
    <property type="component" value="Unassembled WGS sequence"/>
</dbReference>
<name>A0ACC6ALG2_NITWI</name>
<reference evidence="1" key="1">
    <citation type="submission" date="2022-03" db="EMBL/GenBank/DDBJ databases">
        <title>Interactions between chemoautotrophic and heterotrophic bacteria.</title>
        <authorList>
            <person name="Santoro A."/>
        </authorList>
    </citation>
    <scope>NUCLEOTIDE SEQUENCE</scope>
    <source>
        <strain evidence="1">Nb-106</strain>
    </source>
</reference>
<comment type="caution">
    <text evidence="1">The sequence shown here is derived from an EMBL/GenBank/DDBJ whole genome shotgun (WGS) entry which is preliminary data.</text>
</comment>
<sequence length="127" mass="14123">MEAVVLDPAFEAAVFDADATVFEAEVFDAAVFADALAVLLGISPLLFLEDFPAERLAAVVRVIEAAVRPRAFVPPRRAVDVLELVFLRVFCDTARAWIPTPSWMFTPESFRTHKQVNVQSNSETRSR</sequence>
<organism evidence="1 2">
    <name type="scientific">Nitrobacter winogradskyi</name>
    <name type="common">Nitrobacter agilis</name>
    <dbReference type="NCBI Taxonomy" id="913"/>
    <lineage>
        <taxon>Bacteria</taxon>
        <taxon>Pseudomonadati</taxon>
        <taxon>Pseudomonadota</taxon>
        <taxon>Alphaproteobacteria</taxon>
        <taxon>Hyphomicrobiales</taxon>
        <taxon>Nitrobacteraceae</taxon>
        <taxon>Nitrobacter</taxon>
    </lineage>
</organism>
<proteinExistence type="predicted"/>
<evidence type="ECO:0000313" key="2">
    <source>
        <dbReference type="Proteomes" id="UP001205486"/>
    </source>
</evidence>